<protein>
    <submittedName>
        <fullName evidence="2">DNA polymerase-3 subunit epsilon</fullName>
    </submittedName>
</protein>
<proteinExistence type="predicted"/>
<name>A0A1G6LLF4_9ACTN</name>
<dbReference type="STRING" id="67344.SAMN05216505_102160"/>
<feature type="region of interest" description="Disordered" evidence="1">
    <location>
        <begin position="1"/>
        <end position="32"/>
    </location>
</feature>
<organism evidence="2 3">
    <name type="scientific">Streptomyces prasinopilosus</name>
    <dbReference type="NCBI Taxonomy" id="67344"/>
    <lineage>
        <taxon>Bacteria</taxon>
        <taxon>Bacillati</taxon>
        <taxon>Actinomycetota</taxon>
        <taxon>Actinomycetes</taxon>
        <taxon>Kitasatosporales</taxon>
        <taxon>Streptomycetaceae</taxon>
        <taxon>Streptomyces</taxon>
    </lineage>
</organism>
<evidence type="ECO:0000313" key="2">
    <source>
        <dbReference type="EMBL" id="SDC43887.1"/>
    </source>
</evidence>
<reference evidence="3" key="1">
    <citation type="submission" date="2016-10" db="EMBL/GenBank/DDBJ databases">
        <authorList>
            <person name="Varghese N."/>
            <person name="Submissions S."/>
        </authorList>
    </citation>
    <scope>NUCLEOTIDE SEQUENCE [LARGE SCALE GENOMIC DNA]</scope>
    <source>
        <strain evidence="3">CGMCC 4.3504</strain>
    </source>
</reference>
<gene>
    <name evidence="2" type="ORF">SAMN05216505_102160</name>
</gene>
<dbReference type="AlphaFoldDB" id="A0A1G6LLF4"/>
<keyword evidence="3" id="KW-1185">Reference proteome</keyword>
<dbReference type="Proteomes" id="UP000182100">
    <property type="component" value="Unassembled WGS sequence"/>
</dbReference>
<dbReference type="EMBL" id="FMZK01000002">
    <property type="protein sequence ID" value="SDC43887.1"/>
    <property type="molecule type" value="Genomic_DNA"/>
</dbReference>
<sequence length="32" mass="3331">MGWHREPPIGSGPEATGTDPREARAVTAAVGR</sequence>
<accession>A0A1G6LLF4</accession>
<evidence type="ECO:0000256" key="1">
    <source>
        <dbReference type="SAM" id="MobiDB-lite"/>
    </source>
</evidence>
<evidence type="ECO:0000313" key="3">
    <source>
        <dbReference type="Proteomes" id="UP000182100"/>
    </source>
</evidence>